<sequence length="201" mass="21802">MILLSSNIQVADAAELTAPESITTLSEEQSSQTPTIFGGVGRKLPTWQAGLDLLILGTPHYGAFRNQLDLSNRVFWGEWWYNDGWGVKGFLSEQSFRMFGSSGSSAKSSTRHLGVIAKTQHSLSESWKISAGMGLANTEFSLGSQRKRGNSLVSEFRMGMEISDDFWTEAGILTIDSSSGSGSGDQRLGSTGYLMGFSYGF</sequence>
<gene>
    <name evidence="1" type="ORF">METZ01_LOCUS170966</name>
</gene>
<name>A0A382BX62_9ZZZZ</name>
<dbReference type="EMBL" id="UINC01031681">
    <property type="protein sequence ID" value="SVB18112.1"/>
    <property type="molecule type" value="Genomic_DNA"/>
</dbReference>
<accession>A0A382BX62</accession>
<evidence type="ECO:0008006" key="2">
    <source>
        <dbReference type="Google" id="ProtNLM"/>
    </source>
</evidence>
<evidence type="ECO:0000313" key="1">
    <source>
        <dbReference type="EMBL" id="SVB18112.1"/>
    </source>
</evidence>
<protein>
    <recommendedName>
        <fullName evidence="2">Outer membrane protein beta-barrel domain-containing protein</fullName>
    </recommendedName>
</protein>
<reference evidence="1" key="1">
    <citation type="submission" date="2018-05" db="EMBL/GenBank/DDBJ databases">
        <authorList>
            <person name="Lanie J.A."/>
            <person name="Ng W.-L."/>
            <person name="Kazmierczak K.M."/>
            <person name="Andrzejewski T.M."/>
            <person name="Davidsen T.M."/>
            <person name="Wayne K.J."/>
            <person name="Tettelin H."/>
            <person name="Glass J.I."/>
            <person name="Rusch D."/>
            <person name="Podicherti R."/>
            <person name="Tsui H.-C.T."/>
            <person name="Winkler M.E."/>
        </authorList>
    </citation>
    <scope>NUCLEOTIDE SEQUENCE</scope>
</reference>
<organism evidence="1">
    <name type="scientific">marine metagenome</name>
    <dbReference type="NCBI Taxonomy" id="408172"/>
    <lineage>
        <taxon>unclassified sequences</taxon>
        <taxon>metagenomes</taxon>
        <taxon>ecological metagenomes</taxon>
    </lineage>
</organism>
<proteinExistence type="predicted"/>
<dbReference type="AlphaFoldDB" id="A0A382BX62"/>